<dbReference type="InterPro" id="IPR043580">
    <property type="entry name" value="CUTINASE_1"/>
</dbReference>
<dbReference type="PROSITE" id="PS00155">
    <property type="entry name" value="CUTINASE_1"/>
    <property type="match status" value="1"/>
</dbReference>
<comment type="similarity">
    <text evidence="2 8">Belongs to the cutinase family.</text>
</comment>
<keyword evidence="6 8" id="KW-0378">Hydrolase</keyword>
<sequence>MFLHRTRGPRAGGARSGGRWAGLGAAALAGAAGLVVAPVASADSCPDAQVIFARGTNEPPGIGRVGEAFVDSLRQQTGGLDIGTYAVNYNASKLQIHTGDGANDVISHVKSMASSCPATKLVLGGYSQGADVIDIVSGAPIGGINWGSSLPPEYAKNIAAVAVFGDVADRSGRSLAAQSPLFGSKVIDLCNPIDPICHAGPGNEWTGHTEGYVPVYTTQAAAFVASRLLAGTGRQVPGFGPQVPGFAPQAPGGSPQAPGPQAPAGPLPPGSGPSIHGNVPPSSPPSPPSPSPSSPPSPAPDLVSLVY</sequence>
<evidence type="ECO:0000256" key="6">
    <source>
        <dbReference type="ARBA" id="ARBA00022801"/>
    </source>
</evidence>
<organism evidence="10 11">
    <name type="scientific">Mycobacterium helveticum</name>
    <dbReference type="NCBI Taxonomy" id="2592811"/>
    <lineage>
        <taxon>Bacteria</taxon>
        <taxon>Bacillati</taxon>
        <taxon>Actinomycetota</taxon>
        <taxon>Actinomycetes</taxon>
        <taxon>Mycobacteriales</taxon>
        <taxon>Mycobacteriaceae</taxon>
        <taxon>Mycobacterium</taxon>
    </lineage>
</organism>
<dbReference type="OrthoDB" id="3690529at2"/>
<evidence type="ECO:0000256" key="4">
    <source>
        <dbReference type="ARBA" id="ARBA00022525"/>
    </source>
</evidence>
<dbReference type="Proteomes" id="UP000320513">
    <property type="component" value="Unassembled WGS sequence"/>
</dbReference>
<dbReference type="SUPFAM" id="SSF53474">
    <property type="entry name" value="alpha/beta-Hydrolases"/>
    <property type="match status" value="1"/>
</dbReference>
<comment type="function">
    <text evidence="8">Catalyzes the hydrolysis of complex carboxylic polyesters found in the cell wall of plants. Degrades cutin, a macromolecule that forms the structure of the plant cuticle.</text>
</comment>
<reference evidence="10 11" key="1">
    <citation type="submission" date="2019-07" db="EMBL/GenBank/DDBJ databases">
        <title>New Mycobacterium species.</title>
        <authorList>
            <person name="Tortoli E."/>
            <person name="Ghielmetti G."/>
            <person name="Friedel U."/>
            <person name="Trovato A."/>
        </authorList>
    </citation>
    <scope>NUCLEOTIDE SEQUENCE [LARGE SCALE GENOMIC DNA]</scope>
    <source>
        <strain evidence="10 11">16-83</strain>
    </source>
</reference>
<dbReference type="GO" id="GO:0005576">
    <property type="term" value="C:extracellular region"/>
    <property type="evidence" value="ECO:0007669"/>
    <property type="project" value="UniProtKB-SubCell"/>
</dbReference>
<protein>
    <recommendedName>
        <fullName evidence="8">Cutinase</fullName>
        <ecNumber evidence="8">3.1.1.-</ecNumber>
    </recommendedName>
</protein>
<feature type="compositionally biased region" description="Pro residues" evidence="9">
    <location>
        <begin position="281"/>
        <end position="299"/>
    </location>
</feature>
<proteinExistence type="inferred from homology"/>
<dbReference type="InterPro" id="IPR000675">
    <property type="entry name" value="Cutinase/axe"/>
</dbReference>
<dbReference type="Gene3D" id="3.40.50.1820">
    <property type="entry name" value="alpha/beta hydrolase"/>
    <property type="match status" value="1"/>
</dbReference>
<comment type="caution">
    <text evidence="10">The sequence shown here is derived from an EMBL/GenBank/DDBJ whole genome shotgun (WGS) entry which is preliminary data.</text>
</comment>
<dbReference type="EMBL" id="VMQU01000048">
    <property type="protein sequence ID" value="TVS88819.1"/>
    <property type="molecule type" value="Genomic_DNA"/>
</dbReference>
<comment type="subcellular location">
    <subcellularLocation>
        <location evidence="1 8">Secreted</location>
    </subcellularLocation>
</comment>
<evidence type="ECO:0000256" key="1">
    <source>
        <dbReference type="ARBA" id="ARBA00004613"/>
    </source>
</evidence>
<dbReference type="InterPro" id="IPR029058">
    <property type="entry name" value="AB_hydrolase_fold"/>
</dbReference>
<keyword evidence="4 8" id="KW-0964">Secreted</keyword>
<evidence type="ECO:0000256" key="2">
    <source>
        <dbReference type="ARBA" id="ARBA00007534"/>
    </source>
</evidence>
<keyword evidence="11" id="KW-1185">Reference proteome</keyword>
<evidence type="ECO:0000256" key="8">
    <source>
        <dbReference type="RuleBase" id="RU361263"/>
    </source>
</evidence>
<dbReference type="RefSeq" id="WP_144949801.1">
    <property type="nucleotide sequence ID" value="NZ_VMQU01000048.1"/>
</dbReference>
<dbReference type="PANTHER" id="PTHR33630">
    <property type="entry name" value="CUTINASE RV1984C-RELATED-RELATED"/>
    <property type="match status" value="1"/>
</dbReference>
<dbReference type="PANTHER" id="PTHR33630:SF9">
    <property type="entry name" value="CUTINASE 4"/>
    <property type="match status" value="1"/>
</dbReference>
<dbReference type="GO" id="GO:0052689">
    <property type="term" value="F:carboxylic ester hydrolase activity"/>
    <property type="evidence" value="ECO:0007669"/>
    <property type="project" value="UniProtKB-KW"/>
</dbReference>
<dbReference type="EC" id="3.1.1.-" evidence="8"/>
<feature type="compositionally biased region" description="Low complexity" evidence="9">
    <location>
        <begin position="244"/>
        <end position="256"/>
    </location>
</feature>
<dbReference type="SMART" id="SM01110">
    <property type="entry name" value="Cutinase"/>
    <property type="match status" value="1"/>
</dbReference>
<feature type="region of interest" description="Disordered" evidence="9">
    <location>
        <begin position="239"/>
        <end position="307"/>
    </location>
</feature>
<keyword evidence="5" id="KW-0732">Signal</keyword>
<gene>
    <name evidence="10" type="ORF">FPZ47_13140</name>
</gene>
<keyword evidence="3 8" id="KW-0719">Serine esterase</keyword>
<evidence type="ECO:0000256" key="3">
    <source>
        <dbReference type="ARBA" id="ARBA00022487"/>
    </source>
</evidence>
<keyword evidence="7" id="KW-1015">Disulfide bond</keyword>
<evidence type="ECO:0000256" key="9">
    <source>
        <dbReference type="SAM" id="MobiDB-lite"/>
    </source>
</evidence>
<feature type="compositionally biased region" description="Pro residues" evidence="9">
    <location>
        <begin position="257"/>
        <end position="271"/>
    </location>
</feature>
<name>A0A557XS73_9MYCO</name>
<dbReference type="Pfam" id="PF01083">
    <property type="entry name" value="Cutinase"/>
    <property type="match status" value="1"/>
</dbReference>
<accession>A0A557XS73</accession>
<evidence type="ECO:0000256" key="5">
    <source>
        <dbReference type="ARBA" id="ARBA00022729"/>
    </source>
</evidence>
<evidence type="ECO:0000313" key="11">
    <source>
        <dbReference type="Proteomes" id="UP000320513"/>
    </source>
</evidence>
<evidence type="ECO:0000313" key="10">
    <source>
        <dbReference type="EMBL" id="TVS88819.1"/>
    </source>
</evidence>
<dbReference type="AlphaFoldDB" id="A0A557XS73"/>
<evidence type="ECO:0000256" key="7">
    <source>
        <dbReference type="ARBA" id="ARBA00023157"/>
    </source>
</evidence>